<evidence type="ECO:0000313" key="1">
    <source>
        <dbReference type="EMBL" id="PIE83286.1"/>
    </source>
</evidence>
<accession>A0A2G6PFE3</accession>
<proteinExistence type="predicted"/>
<dbReference type="InterPro" id="IPR002763">
    <property type="entry name" value="DUF72"/>
</dbReference>
<dbReference type="Pfam" id="PF01904">
    <property type="entry name" value="DUF72"/>
    <property type="match status" value="1"/>
</dbReference>
<reference evidence="1 2" key="1">
    <citation type="submission" date="2017-10" db="EMBL/GenBank/DDBJ databases">
        <title>Novel microbial diversity and functional potential in the marine mammal oral microbiome.</title>
        <authorList>
            <person name="Dudek N.K."/>
            <person name="Sun C.L."/>
            <person name="Burstein D."/>
            <person name="Kantor R.S."/>
            <person name="Aliaga Goltsman D.S."/>
            <person name="Bik E.M."/>
            <person name="Thomas B.C."/>
            <person name="Banfield J.F."/>
            <person name="Relman D.A."/>
        </authorList>
    </citation>
    <scope>NUCLEOTIDE SEQUENCE [LARGE SCALE GENOMIC DNA]</scope>
    <source>
        <strain evidence="1">DOLJORAL78_50_517</strain>
    </source>
</reference>
<evidence type="ECO:0008006" key="3">
    <source>
        <dbReference type="Google" id="ProtNLM"/>
    </source>
</evidence>
<dbReference type="SUPFAM" id="SSF117396">
    <property type="entry name" value="TM1631-like"/>
    <property type="match status" value="1"/>
</dbReference>
<dbReference type="Gene3D" id="3.20.20.410">
    <property type="entry name" value="Protein of unknown function UPF0759"/>
    <property type="match status" value="1"/>
</dbReference>
<dbReference type="PANTHER" id="PTHR30348:SF9">
    <property type="entry name" value="UPF0759 PROTEIN YECE"/>
    <property type="match status" value="1"/>
</dbReference>
<dbReference type="InterPro" id="IPR036520">
    <property type="entry name" value="UPF0759_sf"/>
</dbReference>
<organism evidence="1 2">
    <name type="scientific">Candidatus Contendibacter odensensis</name>
    <dbReference type="NCBI Taxonomy" id="1400860"/>
    <lineage>
        <taxon>Bacteria</taxon>
        <taxon>Pseudomonadati</taxon>
        <taxon>Pseudomonadota</taxon>
        <taxon>Gammaproteobacteria</taxon>
        <taxon>Candidatus Competibacteraceae</taxon>
        <taxon>Candidatus Contendibacter</taxon>
    </lineage>
</organism>
<evidence type="ECO:0000313" key="2">
    <source>
        <dbReference type="Proteomes" id="UP000229278"/>
    </source>
</evidence>
<dbReference type="PANTHER" id="PTHR30348">
    <property type="entry name" value="UNCHARACTERIZED PROTEIN YECE"/>
    <property type="match status" value="1"/>
</dbReference>
<sequence length="284" mass="33091">MTLARYHLGCPVWSNRDWVGRLFTMDAKPVDFLHQYSMIFNTVEGNSCFYGLPRPETIVRWRENTVPGFRFCFKFPRVISHERRLRHATAETTEFLERIHPLLESSRLGPSFLQLPPGFGVDGLPILHDFLSRLPKAFPYAVEVRHLDFFNKGDSERQLNRMLLNFGIDRVMLDSRALFAAQPVDQDMYIAQGRKPRLPVHAISLGRRPFIRYIGHPDVEKNRSFFKPWLDKLVLWLDEGQEPYVFIHTPNNQRAPCLAQLFHEELHARYPEVGALNYGAASEK</sequence>
<dbReference type="AlphaFoldDB" id="A0A2G6PFE3"/>
<dbReference type="Proteomes" id="UP000229278">
    <property type="component" value="Unassembled WGS sequence"/>
</dbReference>
<protein>
    <recommendedName>
        <fullName evidence="3">DUF72 domain-containing protein</fullName>
    </recommendedName>
</protein>
<name>A0A2G6PFE3_9GAMM</name>
<gene>
    <name evidence="1" type="ORF">CSA09_02100</name>
</gene>
<comment type="caution">
    <text evidence="1">The sequence shown here is derived from an EMBL/GenBank/DDBJ whole genome shotgun (WGS) entry which is preliminary data.</text>
</comment>
<dbReference type="EMBL" id="PDTV01000005">
    <property type="protein sequence ID" value="PIE83286.1"/>
    <property type="molecule type" value="Genomic_DNA"/>
</dbReference>